<dbReference type="AlphaFoldDB" id="A0ABD0RPH2"/>
<accession>A0ABD0RPH2</accession>
<organism evidence="1 2">
    <name type="scientific">Cirrhinus mrigala</name>
    <name type="common">Mrigala</name>
    <dbReference type="NCBI Taxonomy" id="683832"/>
    <lineage>
        <taxon>Eukaryota</taxon>
        <taxon>Metazoa</taxon>
        <taxon>Chordata</taxon>
        <taxon>Craniata</taxon>
        <taxon>Vertebrata</taxon>
        <taxon>Euteleostomi</taxon>
        <taxon>Actinopterygii</taxon>
        <taxon>Neopterygii</taxon>
        <taxon>Teleostei</taxon>
        <taxon>Ostariophysi</taxon>
        <taxon>Cypriniformes</taxon>
        <taxon>Cyprinidae</taxon>
        <taxon>Labeoninae</taxon>
        <taxon>Labeonini</taxon>
        <taxon>Cirrhinus</taxon>
    </lineage>
</organism>
<gene>
    <name evidence="1" type="ORF">M9458_003604</name>
</gene>
<proteinExistence type="predicted"/>
<sequence length="55" mass="6320">MECVDLRSLFTVAHFIKARCDHGLKAGVSKNKNYVFFEVEILDPKSKAQLCYLDK</sequence>
<dbReference type="EMBL" id="JAMKFB020000002">
    <property type="protein sequence ID" value="KAL0200417.1"/>
    <property type="molecule type" value="Genomic_DNA"/>
</dbReference>
<keyword evidence="2" id="KW-1185">Reference proteome</keyword>
<name>A0ABD0RPH2_CIRMR</name>
<protein>
    <submittedName>
        <fullName evidence="1">Uncharacterized protein</fullName>
    </submittedName>
</protein>
<comment type="caution">
    <text evidence="1">The sequence shown here is derived from an EMBL/GenBank/DDBJ whole genome shotgun (WGS) entry which is preliminary data.</text>
</comment>
<evidence type="ECO:0000313" key="2">
    <source>
        <dbReference type="Proteomes" id="UP001529510"/>
    </source>
</evidence>
<reference evidence="1 2" key="1">
    <citation type="submission" date="2024-05" db="EMBL/GenBank/DDBJ databases">
        <title>Genome sequencing and assembly of Indian major carp, Cirrhinus mrigala (Hamilton, 1822).</title>
        <authorList>
            <person name="Mohindra V."/>
            <person name="Chowdhury L.M."/>
            <person name="Lal K."/>
            <person name="Jena J.K."/>
        </authorList>
    </citation>
    <scope>NUCLEOTIDE SEQUENCE [LARGE SCALE GENOMIC DNA]</scope>
    <source>
        <strain evidence="1">CM1030</strain>
        <tissue evidence="1">Blood</tissue>
    </source>
</reference>
<evidence type="ECO:0000313" key="1">
    <source>
        <dbReference type="EMBL" id="KAL0200417.1"/>
    </source>
</evidence>
<dbReference type="Proteomes" id="UP001529510">
    <property type="component" value="Unassembled WGS sequence"/>
</dbReference>
<feature type="non-terminal residue" evidence="1">
    <location>
        <position position="55"/>
    </location>
</feature>